<evidence type="ECO:0000313" key="3">
    <source>
        <dbReference type="Proteomes" id="UP000027616"/>
    </source>
</evidence>
<dbReference type="OrthoDB" id="1040728at2"/>
<proteinExistence type="predicted"/>
<organism evidence="2 3">
    <name type="scientific">Mucinivorans hirudinis</name>
    <dbReference type="NCBI Taxonomy" id="1433126"/>
    <lineage>
        <taxon>Bacteria</taxon>
        <taxon>Pseudomonadati</taxon>
        <taxon>Bacteroidota</taxon>
        <taxon>Bacteroidia</taxon>
        <taxon>Bacteroidales</taxon>
        <taxon>Rikenellaceae</taxon>
        <taxon>Mucinivorans</taxon>
    </lineage>
</organism>
<dbReference type="KEGG" id="rbc:BN938_2908"/>
<protein>
    <submittedName>
        <fullName evidence="2">Uncharacterized protein</fullName>
    </submittedName>
</protein>
<dbReference type="eggNOG" id="ENOG50345C6">
    <property type="taxonomic scope" value="Bacteria"/>
</dbReference>
<keyword evidence="3" id="KW-1185">Reference proteome</keyword>
<dbReference type="KEGG" id="rbc:BN938_2276"/>
<evidence type="ECO:0000313" key="1">
    <source>
        <dbReference type="EMBL" id="CDN32348.1"/>
    </source>
</evidence>
<dbReference type="EMBL" id="HG934468">
    <property type="protein sequence ID" value="CDN32348.1"/>
    <property type="molecule type" value="Genomic_DNA"/>
</dbReference>
<reference evidence="2 3" key="2">
    <citation type="journal article" date="2015" name="Genome Announc.">
        <title>Complete Genome Sequence of the Novel Leech Symbiont Mucinivorans hirudinis M3T.</title>
        <authorList>
            <person name="Nelson M.C."/>
            <person name="Bomar L."/>
            <person name="Graf J."/>
        </authorList>
    </citation>
    <scope>NUCLEOTIDE SEQUENCE [LARGE SCALE GENOMIC DNA]</scope>
    <source>
        <strain evidence="3">M3</strain>
    </source>
</reference>
<accession>A0A060RED1</accession>
<evidence type="ECO:0000313" key="2">
    <source>
        <dbReference type="EMBL" id="CDN32973.1"/>
    </source>
</evidence>
<reference evidence="2" key="1">
    <citation type="submission" date="2014-01" db="EMBL/GenBank/DDBJ databases">
        <authorList>
            <person name="Nelson M."/>
        </authorList>
    </citation>
    <scope>NUCLEOTIDE SEQUENCE</scope>
</reference>
<name>A0A060RED1_9BACT</name>
<dbReference type="EMBL" id="HG934468">
    <property type="protein sequence ID" value="CDN32973.1"/>
    <property type="molecule type" value="Genomic_DNA"/>
</dbReference>
<dbReference type="HOGENOM" id="CLU_2789383_0_0_10"/>
<dbReference type="AlphaFoldDB" id="A0A060RED1"/>
<gene>
    <name evidence="1" type="ORF">BN938_2276</name>
    <name evidence="2" type="ORF">BN938_2908</name>
</gene>
<sequence>MAKLKSNHIKYVTITEQEYLELIENTMKIEALKIAGVEELPLYKAMLRILEDKRVEIHIKPLCSRYSF</sequence>
<dbReference type="Proteomes" id="UP000027616">
    <property type="component" value="Chromosome I"/>
</dbReference>